<evidence type="ECO:0000256" key="6">
    <source>
        <dbReference type="ARBA" id="ARBA00047597"/>
    </source>
</evidence>
<dbReference type="HOGENOM" id="CLU_1479155_0_0_3"/>
<comment type="catalytic activity">
    <reaction evidence="6">
        <text>L-arginyl-[protein] + NAD(+) = N(omega)-(ADP-D-ribosyl)-L-arginyl-[protein] + nicotinamide + H(+)</text>
        <dbReference type="Rhea" id="RHEA:19149"/>
        <dbReference type="Rhea" id="RHEA-COMP:10532"/>
        <dbReference type="Rhea" id="RHEA-COMP:15087"/>
        <dbReference type="ChEBI" id="CHEBI:15378"/>
        <dbReference type="ChEBI" id="CHEBI:17154"/>
        <dbReference type="ChEBI" id="CHEBI:29965"/>
        <dbReference type="ChEBI" id="CHEBI:57540"/>
        <dbReference type="ChEBI" id="CHEBI:142554"/>
        <dbReference type="EC" id="2.4.2.31"/>
    </reaction>
</comment>
<evidence type="ECO:0000313" key="7">
    <source>
        <dbReference type="EMBL" id="AFZ60818.1"/>
    </source>
</evidence>
<dbReference type="PATRIC" id="fig|272123.3.peg.5961"/>
<dbReference type="KEGG" id="acy:Anacy_5506"/>
<dbReference type="GO" id="GO:0106274">
    <property type="term" value="F:NAD+-protein-arginine ADP-ribosyltransferase activity"/>
    <property type="evidence" value="ECO:0007669"/>
    <property type="project" value="UniProtKB-EC"/>
</dbReference>
<keyword evidence="8" id="KW-1185">Reference proteome</keyword>
<evidence type="ECO:0000313" key="8">
    <source>
        <dbReference type="Proteomes" id="UP000010474"/>
    </source>
</evidence>
<keyword evidence="5" id="KW-0548">Nucleotidyltransferase</keyword>
<dbReference type="eggNOG" id="ENOG502ZHGT">
    <property type="taxonomic scope" value="Bacteria"/>
</dbReference>
<gene>
    <name evidence="7" type="ordered locus">Anacy_5506</name>
</gene>
<comment type="similarity">
    <text evidence="1">Belongs to the Arg-specific ADP-ribosyltransferase family.</text>
</comment>
<evidence type="ECO:0000256" key="3">
    <source>
        <dbReference type="ARBA" id="ARBA00022676"/>
    </source>
</evidence>
<reference evidence="8" key="1">
    <citation type="journal article" date="2013" name="Proc. Natl. Acad. Sci. U.S.A.">
        <title>Improving the coverage of the cyanobacterial phylum using diversity-driven genome sequencing.</title>
        <authorList>
            <person name="Shih P.M."/>
            <person name="Wu D."/>
            <person name="Latifi A."/>
            <person name="Axen S.D."/>
            <person name="Fewer D.P."/>
            <person name="Talla E."/>
            <person name="Calteau A."/>
            <person name="Cai F."/>
            <person name="Tandeau de Marsac N."/>
            <person name="Rippka R."/>
            <person name="Herdman M."/>
            <person name="Sivonen K."/>
            <person name="Coursin T."/>
            <person name="Laurent T."/>
            <person name="Goodwin L."/>
            <person name="Nolan M."/>
            <person name="Davenport K.W."/>
            <person name="Han C.S."/>
            <person name="Rubin E.M."/>
            <person name="Eisen J.A."/>
            <person name="Woyke T."/>
            <person name="Gugger M."/>
            <person name="Kerfeld C.A."/>
        </authorList>
    </citation>
    <scope>NUCLEOTIDE SEQUENCE [LARGE SCALE GENOMIC DNA]</scope>
    <source>
        <strain evidence="8">ATCC 27899 / PCC 7122</strain>
    </source>
</reference>
<dbReference type="OrthoDB" id="1362422at2"/>
<dbReference type="Proteomes" id="UP000010474">
    <property type="component" value="Chromosome"/>
</dbReference>
<evidence type="ECO:0000256" key="4">
    <source>
        <dbReference type="ARBA" id="ARBA00022679"/>
    </source>
</evidence>
<proteinExistence type="inferred from homology"/>
<dbReference type="RefSeq" id="WP_015217430.1">
    <property type="nucleotide sequence ID" value="NC_019771.1"/>
</dbReference>
<dbReference type="Gene3D" id="3.90.176.10">
    <property type="entry name" value="Toxin ADP-ribosyltransferase, Chain A, domain 1"/>
    <property type="match status" value="1"/>
</dbReference>
<dbReference type="InterPro" id="IPR000768">
    <property type="entry name" value="ART"/>
</dbReference>
<dbReference type="Pfam" id="PF01129">
    <property type="entry name" value="ART"/>
    <property type="match status" value="1"/>
</dbReference>
<evidence type="ECO:0000256" key="2">
    <source>
        <dbReference type="ARBA" id="ARBA00012031"/>
    </source>
</evidence>
<organism evidence="7 8">
    <name type="scientific">Anabaena cylindrica (strain ATCC 27899 / PCC 7122)</name>
    <dbReference type="NCBI Taxonomy" id="272123"/>
    <lineage>
        <taxon>Bacteria</taxon>
        <taxon>Bacillati</taxon>
        <taxon>Cyanobacteriota</taxon>
        <taxon>Cyanophyceae</taxon>
        <taxon>Nostocales</taxon>
        <taxon>Nostocaceae</taxon>
        <taxon>Anabaena</taxon>
    </lineage>
</organism>
<dbReference type="EC" id="2.4.2.31" evidence="2"/>
<dbReference type="PROSITE" id="PS51996">
    <property type="entry name" value="TR_MART"/>
    <property type="match status" value="1"/>
</dbReference>
<sequence length="182" mass="20408">MTPTETTYTKMLAQLEDLSGIQWRGDTLGEKAINYYAFFFGSINENLREGIANIHVGFVCDFIANLPNFEGITYRGIRVDDLSVIYARYKPGNIITEKAFTSSSELKAVGEKFAGLVPDLSTLHDKRASVMFKIHSKTGKAISNYSGGYGRQKEVLFKPNSSFLVLDLSEHDDHIEIELEQI</sequence>
<dbReference type="AlphaFoldDB" id="K9ZNL2"/>
<dbReference type="EMBL" id="CP003659">
    <property type="protein sequence ID" value="AFZ60818.1"/>
    <property type="molecule type" value="Genomic_DNA"/>
</dbReference>
<keyword evidence="3" id="KW-0328">Glycosyltransferase</keyword>
<evidence type="ECO:0000256" key="5">
    <source>
        <dbReference type="ARBA" id="ARBA00022695"/>
    </source>
</evidence>
<protein>
    <recommendedName>
        <fullName evidence="2">NAD(+)--protein-arginine ADP-ribosyltransferase</fullName>
        <ecNumber evidence="2">2.4.2.31</ecNumber>
    </recommendedName>
</protein>
<name>K9ZNL2_ANACC</name>
<evidence type="ECO:0000256" key="1">
    <source>
        <dbReference type="ARBA" id="ARBA00009558"/>
    </source>
</evidence>
<dbReference type="GO" id="GO:0016779">
    <property type="term" value="F:nucleotidyltransferase activity"/>
    <property type="evidence" value="ECO:0007669"/>
    <property type="project" value="UniProtKB-KW"/>
</dbReference>
<keyword evidence="4" id="KW-0808">Transferase</keyword>
<accession>K9ZNL2</accession>
<dbReference type="SUPFAM" id="SSF56399">
    <property type="entry name" value="ADP-ribosylation"/>
    <property type="match status" value="1"/>
</dbReference>